<dbReference type="AlphaFoldDB" id="A0A4R4DN80"/>
<dbReference type="EMBL" id="SKBM01000009">
    <property type="protein sequence ID" value="TCZ62997.1"/>
    <property type="molecule type" value="Genomic_DNA"/>
</dbReference>
<organism evidence="2 3">
    <name type="scientific">Roseicella aquatilis</name>
    <dbReference type="NCBI Taxonomy" id="2527868"/>
    <lineage>
        <taxon>Bacteria</taxon>
        <taxon>Pseudomonadati</taxon>
        <taxon>Pseudomonadota</taxon>
        <taxon>Alphaproteobacteria</taxon>
        <taxon>Acetobacterales</taxon>
        <taxon>Roseomonadaceae</taxon>
        <taxon>Roseicella</taxon>
    </lineage>
</organism>
<evidence type="ECO:0000313" key="2">
    <source>
        <dbReference type="EMBL" id="TCZ62997.1"/>
    </source>
</evidence>
<comment type="caution">
    <text evidence="2">The sequence shown here is derived from an EMBL/GenBank/DDBJ whole genome shotgun (WGS) entry which is preliminary data.</text>
</comment>
<name>A0A4R4DN80_9PROT</name>
<evidence type="ECO:0000313" key="3">
    <source>
        <dbReference type="Proteomes" id="UP000295023"/>
    </source>
</evidence>
<evidence type="ECO:0000256" key="1">
    <source>
        <dbReference type="SAM" id="MobiDB-lite"/>
    </source>
</evidence>
<reference evidence="2 3" key="1">
    <citation type="submission" date="2019-03" db="EMBL/GenBank/DDBJ databases">
        <title>Paracraurococcus aquatilis NE82 genome sequence.</title>
        <authorList>
            <person name="Zhao Y."/>
            <person name="Du Z."/>
        </authorList>
    </citation>
    <scope>NUCLEOTIDE SEQUENCE [LARGE SCALE GENOMIC DNA]</scope>
    <source>
        <strain evidence="2 3">NE82</strain>
    </source>
</reference>
<dbReference type="Proteomes" id="UP000295023">
    <property type="component" value="Unassembled WGS sequence"/>
</dbReference>
<sequence>MRRTGDCGAFTPRLTITEAGIGQMRDRSRAGLAVAWSGSPRGATGAPRTPRSVPPLRRE</sequence>
<proteinExistence type="predicted"/>
<feature type="region of interest" description="Disordered" evidence="1">
    <location>
        <begin position="36"/>
        <end position="59"/>
    </location>
</feature>
<keyword evidence="3" id="KW-1185">Reference proteome</keyword>
<gene>
    <name evidence="2" type="ORF">EXY23_11520</name>
</gene>
<protein>
    <submittedName>
        <fullName evidence="2">Uncharacterized protein</fullName>
    </submittedName>
</protein>
<accession>A0A4R4DN80</accession>